<dbReference type="SMART" id="SM00422">
    <property type="entry name" value="HTH_MERR"/>
    <property type="match status" value="1"/>
</dbReference>
<comment type="caution">
    <text evidence="3">The sequence shown here is derived from an EMBL/GenBank/DDBJ whole genome shotgun (WGS) entry which is preliminary data.</text>
</comment>
<dbReference type="CDD" id="cd04780">
    <property type="entry name" value="HTH_MerR-like_sg5"/>
    <property type="match status" value="1"/>
</dbReference>
<dbReference type="PROSITE" id="PS50937">
    <property type="entry name" value="HTH_MERR_2"/>
    <property type="match status" value="1"/>
</dbReference>
<feature type="domain" description="HTH merR-type" evidence="2">
    <location>
        <begin position="1"/>
        <end position="70"/>
    </location>
</feature>
<dbReference type="OrthoDB" id="5242095at2"/>
<dbReference type="InterPro" id="IPR047057">
    <property type="entry name" value="MerR_fam"/>
</dbReference>
<keyword evidence="1" id="KW-0238">DNA-binding</keyword>
<dbReference type="Proteomes" id="UP000228758">
    <property type="component" value="Unassembled WGS sequence"/>
</dbReference>
<dbReference type="GO" id="GO:0003677">
    <property type="term" value="F:DNA binding"/>
    <property type="evidence" value="ECO:0007669"/>
    <property type="project" value="UniProtKB-KW"/>
</dbReference>
<protein>
    <submittedName>
        <fullName evidence="3">MerR-like DNA binding protein</fullName>
    </submittedName>
</protein>
<sequence length="211" mass="22706">MRVSELVERSGVPLASIKYYLREGLLMPGESTGATQARYDERHLKRLRLIKALTDVVGLSVQKAREVIAVIDEPVADPFDNLGRAIAALPPYTDATGDAPRARAVLERLGQVCDPSYAGVAQLERALEAAEAAGMPMSDERLAVYGEHVRAIAEFDISGVPDDPAAAVEYSVIGTTLYEPVLLAMRRLAHHDAAYRRLRGAEPGSAEPSAG</sequence>
<reference evidence="3 4" key="1">
    <citation type="submission" date="2017-11" db="EMBL/GenBank/DDBJ databases">
        <title>Genomic Encyclopedia of Archaeal and Bacterial Type Strains, Phase II (KMG-II): From Individual Species to Whole Genera.</title>
        <authorList>
            <person name="Goeker M."/>
        </authorList>
    </citation>
    <scope>NUCLEOTIDE SEQUENCE [LARGE SCALE GENOMIC DNA]</scope>
    <source>
        <strain evidence="3 4">DSM 27393</strain>
    </source>
</reference>
<evidence type="ECO:0000313" key="4">
    <source>
        <dbReference type="Proteomes" id="UP000228758"/>
    </source>
</evidence>
<dbReference type="Pfam" id="PF13411">
    <property type="entry name" value="MerR_1"/>
    <property type="match status" value="1"/>
</dbReference>
<accession>A0A2M9CGU8</accession>
<dbReference type="AlphaFoldDB" id="A0A2M9CGU8"/>
<dbReference type="InterPro" id="IPR000551">
    <property type="entry name" value="MerR-type_HTH_dom"/>
</dbReference>
<evidence type="ECO:0000256" key="1">
    <source>
        <dbReference type="ARBA" id="ARBA00023125"/>
    </source>
</evidence>
<evidence type="ECO:0000259" key="2">
    <source>
        <dbReference type="PROSITE" id="PS50937"/>
    </source>
</evidence>
<dbReference type="GO" id="GO:0003700">
    <property type="term" value="F:DNA-binding transcription factor activity"/>
    <property type="evidence" value="ECO:0007669"/>
    <property type="project" value="InterPro"/>
</dbReference>
<proteinExistence type="predicted"/>
<dbReference type="PANTHER" id="PTHR30204:SF98">
    <property type="entry name" value="HTH-TYPE TRANSCRIPTIONAL REGULATOR ADHR"/>
    <property type="match status" value="1"/>
</dbReference>
<name>A0A2M9CGU8_9MICO</name>
<dbReference type="EMBL" id="PGFF01000001">
    <property type="protein sequence ID" value="PJJ71109.1"/>
    <property type="molecule type" value="Genomic_DNA"/>
</dbReference>
<gene>
    <name evidence="3" type="ORF">CLV46_0648</name>
</gene>
<dbReference type="PRINTS" id="PR00040">
    <property type="entry name" value="HTHMERR"/>
</dbReference>
<keyword evidence="4" id="KW-1185">Reference proteome</keyword>
<dbReference type="PANTHER" id="PTHR30204">
    <property type="entry name" value="REDOX-CYCLING DRUG-SENSING TRANSCRIPTIONAL ACTIVATOR SOXR"/>
    <property type="match status" value="1"/>
</dbReference>
<dbReference type="InterPro" id="IPR009061">
    <property type="entry name" value="DNA-bd_dom_put_sf"/>
</dbReference>
<dbReference type="SUPFAM" id="SSF46955">
    <property type="entry name" value="Putative DNA-binding domain"/>
    <property type="match status" value="1"/>
</dbReference>
<dbReference type="RefSeq" id="WP_100363453.1">
    <property type="nucleotide sequence ID" value="NZ_PGFF01000001.1"/>
</dbReference>
<evidence type="ECO:0000313" key="3">
    <source>
        <dbReference type="EMBL" id="PJJ71109.1"/>
    </source>
</evidence>
<organism evidence="3 4">
    <name type="scientific">Diaminobutyricimonas aerilata</name>
    <dbReference type="NCBI Taxonomy" id="1162967"/>
    <lineage>
        <taxon>Bacteria</taxon>
        <taxon>Bacillati</taxon>
        <taxon>Actinomycetota</taxon>
        <taxon>Actinomycetes</taxon>
        <taxon>Micrococcales</taxon>
        <taxon>Microbacteriaceae</taxon>
        <taxon>Diaminobutyricimonas</taxon>
    </lineage>
</organism>
<dbReference type="Gene3D" id="1.10.1660.10">
    <property type="match status" value="1"/>
</dbReference>